<feature type="non-terminal residue" evidence="2">
    <location>
        <position position="1"/>
    </location>
</feature>
<gene>
    <name evidence="2" type="ORF">AVDCRST_MAG13-3512</name>
</gene>
<evidence type="ECO:0000313" key="2">
    <source>
        <dbReference type="EMBL" id="CAA9523047.1"/>
    </source>
</evidence>
<accession>A0A6J4TGZ5</accession>
<organism evidence="2">
    <name type="scientific">uncultured Solirubrobacteraceae bacterium</name>
    <dbReference type="NCBI Taxonomy" id="1162706"/>
    <lineage>
        <taxon>Bacteria</taxon>
        <taxon>Bacillati</taxon>
        <taxon>Actinomycetota</taxon>
        <taxon>Thermoleophilia</taxon>
        <taxon>Solirubrobacterales</taxon>
        <taxon>Solirubrobacteraceae</taxon>
        <taxon>environmental samples</taxon>
    </lineage>
</organism>
<evidence type="ECO:0000256" key="1">
    <source>
        <dbReference type="SAM" id="MobiDB-lite"/>
    </source>
</evidence>
<protein>
    <submittedName>
        <fullName evidence="2">Uncharacterized protein</fullName>
    </submittedName>
</protein>
<proteinExistence type="predicted"/>
<dbReference type="EMBL" id="CADCVO010000553">
    <property type="protein sequence ID" value="CAA9523047.1"/>
    <property type="molecule type" value="Genomic_DNA"/>
</dbReference>
<reference evidence="2" key="1">
    <citation type="submission" date="2020-02" db="EMBL/GenBank/DDBJ databases">
        <authorList>
            <person name="Meier V. D."/>
        </authorList>
    </citation>
    <scope>NUCLEOTIDE SEQUENCE</scope>
    <source>
        <strain evidence="2">AVDCRST_MAG13</strain>
    </source>
</reference>
<feature type="compositionally biased region" description="Polar residues" evidence="1">
    <location>
        <begin position="39"/>
        <end position="48"/>
    </location>
</feature>
<feature type="non-terminal residue" evidence="2">
    <location>
        <position position="48"/>
    </location>
</feature>
<dbReference type="AlphaFoldDB" id="A0A6J4TGZ5"/>
<feature type="region of interest" description="Disordered" evidence="1">
    <location>
        <begin position="17"/>
        <end position="48"/>
    </location>
</feature>
<name>A0A6J4TGZ5_9ACTN</name>
<sequence>CAEASCSACTTRRTCAASAPPRAGVSAPGSAPPCGGTSRARSTGSHAP</sequence>